<dbReference type="PRINTS" id="PR00039">
    <property type="entry name" value="HTHLYSR"/>
</dbReference>
<keyword evidence="3" id="KW-0238">DNA-binding</keyword>
<dbReference type="RefSeq" id="WP_085277019.1">
    <property type="nucleotide sequence ID" value="NZ_FXAG01000017.1"/>
</dbReference>
<keyword evidence="4" id="KW-0804">Transcription</keyword>
<keyword evidence="2" id="KW-0805">Transcription regulation</keyword>
<evidence type="ECO:0000256" key="2">
    <source>
        <dbReference type="ARBA" id="ARBA00023015"/>
    </source>
</evidence>
<dbReference type="AlphaFoldDB" id="A0A1Y6C5L0"/>
<dbReference type="InterPro" id="IPR036390">
    <property type="entry name" value="WH_DNA-bd_sf"/>
</dbReference>
<keyword evidence="7" id="KW-1185">Reference proteome</keyword>
<dbReference type="PANTHER" id="PTHR30537:SF72">
    <property type="entry name" value="LYSR FAMILY TRANSCRIPTIONAL REGULATOR"/>
    <property type="match status" value="1"/>
</dbReference>
<name>A0A1Y6C5L0_9NEIS</name>
<evidence type="ECO:0000313" key="6">
    <source>
        <dbReference type="EMBL" id="SMF38329.1"/>
    </source>
</evidence>
<dbReference type="PANTHER" id="PTHR30537">
    <property type="entry name" value="HTH-TYPE TRANSCRIPTIONAL REGULATOR"/>
    <property type="match status" value="1"/>
</dbReference>
<dbReference type="SUPFAM" id="SSF46785">
    <property type="entry name" value="Winged helix' DNA-binding domain"/>
    <property type="match status" value="1"/>
</dbReference>
<dbReference type="InterPro" id="IPR005119">
    <property type="entry name" value="LysR_subst-bd"/>
</dbReference>
<dbReference type="CDD" id="cd08422">
    <property type="entry name" value="PBP2_CrgA_like"/>
    <property type="match status" value="1"/>
</dbReference>
<protein>
    <submittedName>
        <fullName evidence="6">Transcriptional regulator, LysR family</fullName>
    </submittedName>
</protein>
<evidence type="ECO:0000256" key="3">
    <source>
        <dbReference type="ARBA" id="ARBA00023125"/>
    </source>
</evidence>
<dbReference type="Pfam" id="PF03466">
    <property type="entry name" value="LysR_substrate"/>
    <property type="match status" value="1"/>
</dbReference>
<dbReference type="Gene3D" id="3.40.190.290">
    <property type="match status" value="1"/>
</dbReference>
<dbReference type="GO" id="GO:0006351">
    <property type="term" value="P:DNA-templated transcription"/>
    <property type="evidence" value="ECO:0007669"/>
    <property type="project" value="TreeGrafter"/>
</dbReference>
<evidence type="ECO:0000256" key="4">
    <source>
        <dbReference type="ARBA" id="ARBA00023163"/>
    </source>
</evidence>
<evidence type="ECO:0000259" key="5">
    <source>
        <dbReference type="PROSITE" id="PS50931"/>
    </source>
</evidence>
<dbReference type="GO" id="GO:0043565">
    <property type="term" value="F:sequence-specific DNA binding"/>
    <property type="evidence" value="ECO:0007669"/>
    <property type="project" value="TreeGrafter"/>
</dbReference>
<evidence type="ECO:0000313" key="7">
    <source>
        <dbReference type="Proteomes" id="UP000192920"/>
    </source>
</evidence>
<dbReference type="Proteomes" id="UP000192920">
    <property type="component" value="Unassembled WGS sequence"/>
</dbReference>
<gene>
    <name evidence="6" type="ORF">SAMN02745746_02884</name>
</gene>
<sequence>MDSSQRVRAILSFVQAAQSGSFAAAARSLGISSAAVSKNVAGLERALGVRLMNRTTRSLKLTAEGLAFLEQARIALDALDAAVDTVAAQRVVPAGRVRISTSAAFGRDQVMPALPGLLERHPALSVEVDFDDRRVDLVQEGYDLAVRGGQLVDSALVSRLICRLNMVLIASPAYLARYGVPRTPQDLPQHRLIARRFLGGRLSPWRFRLADGSLDEREPAPAVITVSAPEALAQAALAGLGIAQVGIHHAWPHLRAGSLKVVLADCHHPGTYEMALQYPHRALLAPRVRATVDYLLEAFARDEALHVPLTALREFTA</sequence>
<feature type="domain" description="HTH lysR-type" evidence="5">
    <location>
        <begin position="1"/>
        <end position="62"/>
    </location>
</feature>
<accession>A0A1Y6C5L0</accession>
<reference evidence="7" key="1">
    <citation type="submission" date="2017-04" db="EMBL/GenBank/DDBJ databases">
        <authorList>
            <person name="Varghese N."/>
            <person name="Submissions S."/>
        </authorList>
    </citation>
    <scope>NUCLEOTIDE SEQUENCE [LARGE SCALE GENOMIC DNA]</scope>
    <source>
        <strain evidence="7">DSM 22618</strain>
    </source>
</reference>
<dbReference type="InterPro" id="IPR036388">
    <property type="entry name" value="WH-like_DNA-bd_sf"/>
</dbReference>
<evidence type="ECO:0000256" key="1">
    <source>
        <dbReference type="ARBA" id="ARBA00009437"/>
    </source>
</evidence>
<dbReference type="PROSITE" id="PS50931">
    <property type="entry name" value="HTH_LYSR"/>
    <property type="match status" value="1"/>
</dbReference>
<dbReference type="SUPFAM" id="SSF53850">
    <property type="entry name" value="Periplasmic binding protein-like II"/>
    <property type="match status" value="1"/>
</dbReference>
<dbReference type="InterPro" id="IPR058163">
    <property type="entry name" value="LysR-type_TF_proteobact-type"/>
</dbReference>
<dbReference type="GO" id="GO:0003700">
    <property type="term" value="F:DNA-binding transcription factor activity"/>
    <property type="evidence" value="ECO:0007669"/>
    <property type="project" value="InterPro"/>
</dbReference>
<dbReference type="InterPro" id="IPR000847">
    <property type="entry name" value="LysR_HTH_N"/>
</dbReference>
<comment type="similarity">
    <text evidence="1">Belongs to the LysR transcriptional regulatory family.</text>
</comment>
<dbReference type="Gene3D" id="1.10.10.10">
    <property type="entry name" value="Winged helix-like DNA-binding domain superfamily/Winged helix DNA-binding domain"/>
    <property type="match status" value="1"/>
</dbReference>
<dbReference type="FunFam" id="1.10.10.10:FF:000001">
    <property type="entry name" value="LysR family transcriptional regulator"/>
    <property type="match status" value="1"/>
</dbReference>
<dbReference type="EMBL" id="FXAG01000017">
    <property type="protein sequence ID" value="SMF38329.1"/>
    <property type="molecule type" value="Genomic_DNA"/>
</dbReference>
<proteinExistence type="inferred from homology"/>
<organism evidence="6 7">
    <name type="scientific">Pseudogulbenkiania subflava DSM 22618</name>
    <dbReference type="NCBI Taxonomy" id="1123014"/>
    <lineage>
        <taxon>Bacteria</taxon>
        <taxon>Pseudomonadati</taxon>
        <taxon>Pseudomonadota</taxon>
        <taxon>Betaproteobacteria</taxon>
        <taxon>Neisseriales</taxon>
        <taxon>Chromobacteriaceae</taxon>
        <taxon>Pseudogulbenkiania</taxon>
    </lineage>
</organism>
<dbReference type="STRING" id="1123014.SAMN02745746_02884"/>
<dbReference type="Pfam" id="PF00126">
    <property type="entry name" value="HTH_1"/>
    <property type="match status" value="1"/>
</dbReference>